<name>A0A285UWT3_9HYPH</name>
<dbReference type="OrthoDB" id="7874425at2"/>
<protein>
    <submittedName>
        <fullName evidence="1">Uncharacterized protein</fullName>
    </submittedName>
</protein>
<evidence type="ECO:0000313" key="1">
    <source>
        <dbReference type="EMBL" id="SOC46280.1"/>
    </source>
</evidence>
<sequence>MTLCDQLLKTADMFCAATGMSRARVSTIVLSGGLRIDHIEAGGDIRTKSFERAMQWFSDNWPDEASWPDGVARPAKALKLEAAE</sequence>
<dbReference type="Proteomes" id="UP000219167">
    <property type="component" value="Unassembled WGS sequence"/>
</dbReference>
<dbReference type="AlphaFoldDB" id="A0A285UWT3"/>
<reference evidence="1 2" key="1">
    <citation type="submission" date="2017-08" db="EMBL/GenBank/DDBJ databases">
        <authorList>
            <person name="de Groot N.N."/>
        </authorList>
    </citation>
    <scope>NUCLEOTIDE SEQUENCE [LARGE SCALE GENOMIC DNA]</scope>
    <source>
        <strain evidence="1 2">JC85</strain>
    </source>
</reference>
<dbReference type="EMBL" id="OBQD01000021">
    <property type="protein sequence ID" value="SOC46280.1"/>
    <property type="molecule type" value="Genomic_DNA"/>
</dbReference>
<evidence type="ECO:0000313" key="2">
    <source>
        <dbReference type="Proteomes" id="UP000219167"/>
    </source>
</evidence>
<organism evidence="1 2">
    <name type="scientific">Rhizobium subbaraonis</name>
    <dbReference type="NCBI Taxonomy" id="908946"/>
    <lineage>
        <taxon>Bacteria</taxon>
        <taxon>Pseudomonadati</taxon>
        <taxon>Pseudomonadota</taxon>
        <taxon>Alphaproteobacteria</taxon>
        <taxon>Hyphomicrobiales</taxon>
        <taxon>Rhizobiaceae</taxon>
        <taxon>Rhizobium/Agrobacterium group</taxon>
        <taxon>Rhizobium</taxon>
    </lineage>
</organism>
<gene>
    <name evidence="1" type="ORF">SAMN05892877_12188</name>
</gene>
<proteinExistence type="predicted"/>
<keyword evidence="2" id="KW-1185">Reference proteome</keyword>
<accession>A0A285UWT3</accession>